<name>G8M2L4_ACECE</name>
<dbReference type="PROSITE" id="PS51186">
    <property type="entry name" value="GNAT"/>
    <property type="match status" value="1"/>
</dbReference>
<dbReference type="PANTHER" id="PTHR43877">
    <property type="entry name" value="AMINOALKYLPHOSPHONATE N-ACETYLTRANSFERASE-RELATED-RELATED"/>
    <property type="match status" value="1"/>
</dbReference>
<organism evidence="4 5">
    <name type="scientific">Acetivibrio clariflavus (strain DSM 19732 / NBRC 101661 / EBR45)</name>
    <name type="common">Clostridium clariflavum</name>
    <dbReference type="NCBI Taxonomy" id="720554"/>
    <lineage>
        <taxon>Bacteria</taxon>
        <taxon>Bacillati</taxon>
        <taxon>Bacillota</taxon>
        <taxon>Clostridia</taxon>
        <taxon>Eubacteriales</taxon>
        <taxon>Oscillospiraceae</taxon>
        <taxon>Acetivibrio</taxon>
    </lineage>
</organism>
<dbReference type="eggNOG" id="COG0456">
    <property type="taxonomic scope" value="Bacteria"/>
</dbReference>
<dbReference type="SUPFAM" id="SSF55729">
    <property type="entry name" value="Acyl-CoA N-acyltransferases (Nat)"/>
    <property type="match status" value="1"/>
</dbReference>
<reference evidence="5" key="1">
    <citation type="submission" date="2011-12" db="EMBL/GenBank/DDBJ databases">
        <title>Complete sequence of Clostridium clariflavum DSM 19732.</title>
        <authorList>
            <consortium name="US DOE Joint Genome Institute"/>
            <person name="Lucas S."/>
            <person name="Han J."/>
            <person name="Lapidus A."/>
            <person name="Cheng J.-F."/>
            <person name="Goodwin L."/>
            <person name="Pitluck S."/>
            <person name="Peters L."/>
            <person name="Teshima H."/>
            <person name="Detter J.C."/>
            <person name="Han C."/>
            <person name="Tapia R."/>
            <person name="Land M."/>
            <person name="Hauser L."/>
            <person name="Kyrpides N."/>
            <person name="Ivanova N."/>
            <person name="Pagani I."/>
            <person name="Kitzmiller T."/>
            <person name="Lynd L."/>
            <person name="Izquierdo J."/>
            <person name="Woyke T."/>
        </authorList>
    </citation>
    <scope>NUCLEOTIDE SEQUENCE [LARGE SCALE GENOMIC DNA]</scope>
    <source>
        <strain evidence="5">DSM 19732 / NBRC 101661 / EBR45</strain>
    </source>
</reference>
<dbReference type="OrthoDB" id="9789603at2"/>
<evidence type="ECO:0000313" key="4">
    <source>
        <dbReference type="EMBL" id="AEV67088.1"/>
    </source>
</evidence>
<keyword evidence="1 4" id="KW-0808">Transferase</keyword>
<dbReference type="RefSeq" id="WP_014253720.1">
    <property type="nucleotide sequence ID" value="NC_016627.1"/>
</dbReference>
<feature type="domain" description="N-acetyltransferase" evidence="3">
    <location>
        <begin position="1"/>
        <end position="144"/>
    </location>
</feature>
<accession>G8M2L4</accession>
<evidence type="ECO:0000256" key="2">
    <source>
        <dbReference type="ARBA" id="ARBA00023315"/>
    </source>
</evidence>
<sequence length="144" mass="16559">MLIRKMTVEDIPKLALLYKQFWNEDSCVETMIKQFEKLQKSNTHILLSAVENGELIGSVMGIICEDLYGKCEPFMVIENMIVDEKYRRKGVGRAVIQEIEKQAMDLNCTLIILVTETNRDDACSFYASLGYDPDTHKGFKKKLK</sequence>
<reference evidence="4 5" key="2">
    <citation type="journal article" date="2012" name="Stand. Genomic Sci.">
        <title>Complete Genome Sequence of Clostridium clariflavum DSM 19732.</title>
        <authorList>
            <person name="Izquierdo J.A."/>
            <person name="Goodwin L."/>
            <person name="Davenport K.W."/>
            <person name="Teshima H."/>
            <person name="Bruce D."/>
            <person name="Detter C."/>
            <person name="Tapia R."/>
            <person name="Han S."/>
            <person name="Land M."/>
            <person name="Hauser L."/>
            <person name="Jeffries C.D."/>
            <person name="Han J."/>
            <person name="Pitluck S."/>
            <person name="Nolan M."/>
            <person name="Chen A."/>
            <person name="Huntemann M."/>
            <person name="Mavromatis K."/>
            <person name="Mikhailova N."/>
            <person name="Liolios K."/>
            <person name="Woyke T."/>
            <person name="Lynd L.R."/>
        </authorList>
    </citation>
    <scope>NUCLEOTIDE SEQUENCE [LARGE SCALE GENOMIC DNA]</scope>
    <source>
        <strain evidence="5">DSM 19732 / NBRC 101661 / EBR45</strain>
    </source>
</reference>
<dbReference type="HOGENOM" id="CLU_013985_34_5_9"/>
<evidence type="ECO:0000256" key="1">
    <source>
        <dbReference type="ARBA" id="ARBA00022679"/>
    </source>
</evidence>
<dbReference type="InterPro" id="IPR000182">
    <property type="entry name" value="GNAT_dom"/>
</dbReference>
<evidence type="ECO:0000259" key="3">
    <source>
        <dbReference type="PROSITE" id="PS51186"/>
    </source>
</evidence>
<dbReference type="GO" id="GO:0016747">
    <property type="term" value="F:acyltransferase activity, transferring groups other than amino-acyl groups"/>
    <property type="evidence" value="ECO:0007669"/>
    <property type="project" value="InterPro"/>
</dbReference>
<dbReference type="STRING" id="720554.Clocl_0352"/>
<dbReference type="Gene3D" id="3.40.630.30">
    <property type="match status" value="1"/>
</dbReference>
<gene>
    <name evidence="4" type="ordered locus">Clocl_0352</name>
</gene>
<evidence type="ECO:0000313" key="5">
    <source>
        <dbReference type="Proteomes" id="UP000005435"/>
    </source>
</evidence>
<dbReference type="InterPro" id="IPR016181">
    <property type="entry name" value="Acyl_CoA_acyltransferase"/>
</dbReference>
<protein>
    <submittedName>
        <fullName evidence="4">Putative acetyltransferase</fullName>
    </submittedName>
</protein>
<keyword evidence="2" id="KW-0012">Acyltransferase</keyword>
<dbReference type="Proteomes" id="UP000005435">
    <property type="component" value="Chromosome"/>
</dbReference>
<dbReference type="Pfam" id="PF00583">
    <property type="entry name" value="Acetyltransf_1"/>
    <property type="match status" value="1"/>
</dbReference>
<dbReference type="CDD" id="cd04301">
    <property type="entry name" value="NAT_SF"/>
    <property type="match status" value="1"/>
</dbReference>
<dbReference type="InterPro" id="IPR050832">
    <property type="entry name" value="Bact_Acetyltransf"/>
</dbReference>
<proteinExistence type="predicted"/>
<dbReference type="EMBL" id="CP003065">
    <property type="protein sequence ID" value="AEV67088.1"/>
    <property type="molecule type" value="Genomic_DNA"/>
</dbReference>
<dbReference type="AlphaFoldDB" id="G8M2L4"/>
<keyword evidence="5" id="KW-1185">Reference proteome</keyword>
<dbReference type="KEGG" id="ccl:Clocl_0352"/>